<name>A0AAF0CTM1_9ENTE</name>
<dbReference type="AlphaFoldDB" id="A0AAF0CTM1"/>
<dbReference type="EMBL" id="CP110232">
    <property type="protein sequence ID" value="WEG72774.1"/>
    <property type="molecule type" value="Genomic_DNA"/>
</dbReference>
<sequence>MRDFETLVQLVTDRIMSQLDDSIESSSTKRIYVMGHTTSELLSYFQKLDYSVTSTSQTADAICISELSLGTLSRVALMMPDTSEEQLLLDFLMAKKPVIVVKNQVEYSQGLKTCSYAMKKRILAFEEEWTRFGVDFIKIDATMKTKETSVKTKLLSVSNIEKAGIKTGEQVIISEDTLVTPLAKDYLREQQIELIYRRNEE</sequence>
<keyword evidence="2" id="KW-1185">Reference proteome</keyword>
<evidence type="ECO:0000313" key="1">
    <source>
        <dbReference type="EMBL" id="WEG72774.1"/>
    </source>
</evidence>
<dbReference type="KEGG" id="vie:OL234_07225"/>
<organism evidence="1 2">
    <name type="scientific">Vagococcus intermedius</name>
    <dbReference type="NCBI Taxonomy" id="2991418"/>
    <lineage>
        <taxon>Bacteria</taxon>
        <taxon>Bacillati</taxon>
        <taxon>Bacillota</taxon>
        <taxon>Bacilli</taxon>
        <taxon>Lactobacillales</taxon>
        <taxon>Enterococcaceae</taxon>
        <taxon>Vagococcus</taxon>
    </lineage>
</organism>
<protein>
    <recommendedName>
        <fullName evidence="3">Ethanolamine utilization protein</fullName>
    </recommendedName>
</protein>
<dbReference type="Proteomes" id="UP001179647">
    <property type="component" value="Chromosome"/>
</dbReference>
<proteinExistence type="predicted"/>
<dbReference type="PIRSF" id="PIRSF034981">
    <property type="entry name" value="Eut_put"/>
    <property type="match status" value="1"/>
</dbReference>
<gene>
    <name evidence="1" type="ORF">OL234_07225</name>
</gene>
<accession>A0AAF0CTM1</accession>
<evidence type="ECO:0008006" key="3">
    <source>
        <dbReference type="Google" id="ProtNLM"/>
    </source>
</evidence>
<dbReference type="InterPro" id="IPR013372">
    <property type="entry name" value="Eut_put"/>
</dbReference>
<reference evidence="1" key="1">
    <citation type="submission" date="2022-10" db="EMBL/GenBank/DDBJ databases">
        <title>Vagococcus sp. isolated from poultry meat.</title>
        <authorList>
            <person name="Johansson P."/>
            <person name="Bjorkroth J."/>
        </authorList>
    </citation>
    <scope>NUCLEOTIDE SEQUENCE</scope>
    <source>
        <strain evidence="1">STAA11</strain>
    </source>
</reference>
<evidence type="ECO:0000313" key="2">
    <source>
        <dbReference type="Proteomes" id="UP001179647"/>
    </source>
</evidence>
<dbReference type="RefSeq" id="WP_275468576.1">
    <property type="nucleotide sequence ID" value="NZ_CP110232.1"/>
</dbReference>